<dbReference type="Proteomes" id="UP001178461">
    <property type="component" value="Chromosome 3"/>
</dbReference>
<keyword evidence="2" id="KW-1185">Reference proteome</keyword>
<name>A0AA35K1N1_9SAUR</name>
<evidence type="ECO:0000313" key="2">
    <source>
        <dbReference type="Proteomes" id="UP001178461"/>
    </source>
</evidence>
<organism evidence="1 2">
    <name type="scientific">Podarcis lilfordi</name>
    <name type="common">Lilford's wall lizard</name>
    <dbReference type="NCBI Taxonomy" id="74358"/>
    <lineage>
        <taxon>Eukaryota</taxon>
        <taxon>Metazoa</taxon>
        <taxon>Chordata</taxon>
        <taxon>Craniata</taxon>
        <taxon>Vertebrata</taxon>
        <taxon>Euteleostomi</taxon>
        <taxon>Lepidosauria</taxon>
        <taxon>Squamata</taxon>
        <taxon>Bifurcata</taxon>
        <taxon>Unidentata</taxon>
        <taxon>Episquamata</taxon>
        <taxon>Laterata</taxon>
        <taxon>Lacertibaenia</taxon>
        <taxon>Lacertidae</taxon>
        <taxon>Podarcis</taxon>
    </lineage>
</organism>
<reference evidence="1" key="1">
    <citation type="submission" date="2022-12" db="EMBL/GenBank/DDBJ databases">
        <authorList>
            <person name="Alioto T."/>
            <person name="Alioto T."/>
            <person name="Gomez Garrido J."/>
        </authorList>
    </citation>
    <scope>NUCLEOTIDE SEQUENCE</scope>
</reference>
<dbReference type="AlphaFoldDB" id="A0AA35K1N1"/>
<protein>
    <submittedName>
        <fullName evidence="1">Uncharacterized protein</fullName>
    </submittedName>
</protein>
<proteinExistence type="predicted"/>
<dbReference type="EMBL" id="OX395128">
    <property type="protein sequence ID" value="CAI5769531.1"/>
    <property type="molecule type" value="Genomic_DNA"/>
</dbReference>
<gene>
    <name evidence="1" type="ORF">PODLI_1B020855</name>
</gene>
<sequence length="93" mass="10563">MKIWVIGHSIVHWAAEAEAEGRRLKNFRERCLDQDRMETKKKGRKIGGLKSRQVPLPPASLLQDTHSLLQNNTGVFRKACKCAIHAASKTTWL</sequence>
<accession>A0AA35K1N1</accession>
<evidence type="ECO:0000313" key="1">
    <source>
        <dbReference type="EMBL" id="CAI5769531.1"/>
    </source>
</evidence>